<protein>
    <submittedName>
        <fullName evidence="5">Thermoregulatory protein LcrF</fullName>
    </submittedName>
</protein>
<dbReference type="AlphaFoldDB" id="A0A4Y1WRY8"/>
<dbReference type="PROSITE" id="PS01124">
    <property type="entry name" value="HTH_ARAC_FAMILY_2"/>
    <property type="match status" value="1"/>
</dbReference>
<evidence type="ECO:0000256" key="2">
    <source>
        <dbReference type="ARBA" id="ARBA00023125"/>
    </source>
</evidence>
<evidence type="ECO:0000256" key="1">
    <source>
        <dbReference type="ARBA" id="ARBA00023015"/>
    </source>
</evidence>
<dbReference type="SUPFAM" id="SSF46689">
    <property type="entry name" value="Homeodomain-like"/>
    <property type="match status" value="2"/>
</dbReference>
<dbReference type="InterPro" id="IPR018060">
    <property type="entry name" value="HTH_AraC"/>
</dbReference>
<dbReference type="SMART" id="SM00342">
    <property type="entry name" value="HTH_ARAC"/>
    <property type="match status" value="1"/>
</dbReference>
<gene>
    <name evidence="5" type="primary">lcrF</name>
    <name evidence="5" type="ORF">A5CBH24_11440</name>
</gene>
<dbReference type="InterPro" id="IPR054015">
    <property type="entry name" value="ExsA-like_N"/>
</dbReference>
<dbReference type="PANTHER" id="PTHR43280:SF2">
    <property type="entry name" value="HTH-TYPE TRANSCRIPTIONAL REGULATOR EXSA"/>
    <property type="match status" value="1"/>
</dbReference>
<dbReference type="EMBL" id="AP019735">
    <property type="protein sequence ID" value="BBL03831.1"/>
    <property type="molecule type" value="Genomic_DNA"/>
</dbReference>
<reference evidence="6" key="1">
    <citation type="submission" date="2019-06" db="EMBL/GenBank/DDBJ databases">
        <title>Alistipes onderdonkii subsp. vulgaris subsp. nov., Alistipes dispar sp. nov. and Alistipes communis sp. nov., isolated from human faeces, and creation of Alistipes onderdonkii subsp. onderdonkii subsp. nov.</title>
        <authorList>
            <person name="Sakamoto M."/>
            <person name="Ikeyama N."/>
            <person name="Ogata Y."/>
            <person name="Suda W."/>
            <person name="Iino T."/>
            <person name="Hattori M."/>
            <person name="Ohkuma M."/>
        </authorList>
    </citation>
    <scope>NUCLEOTIDE SEQUENCE [LARGE SCALE GENOMIC DNA]</scope>
    <source>
        <strain evidence="6">5CBH24</strain>
    </source>
</reference>
<keyword evidence="3" id="KW-0804">Transcription</keyword>
<dbReference type="PANTHER" id="PTHR43280">
    <property type="entry name" value="ARAC-FAMILY TRANSCRIPTIONAL REGULATOR"/>
    <property type="match status" value="1"/>
</dbReference>
<sequence length="277" mass="32307">MKTDCLKGIDTLRYSDIFLAMYSDNGSSCLHRNHSHVLVYMYSGELEIKEHKKITRLHKGDCAFIRKDFSVQLTKQACKMEQFKAVFLMFTDKFLRNFYCRLDKESLPENARRSKVSLYRLPSDRPDIVSLFESMTPYFNSGIRPTDELLELKMTEGLYVLLNTDKNLYASLFDFADPWKIDIMDFMEQNYMNDLTLAEMANYTGRSLATFKRDFNKVSDLSPQKWVIRRRLEAAHALILSGTRKVTDVCYRVGFKNLSHFSKAYKGLYGYSPAHSN</sequence>
<proteinExistence type="predicted"/>
<dbReference type="RefSeq" id="WP_141412467.1">
    <property type="nucleotide sequence ID" value="NZ_AP019735.1"/>
</dbReference>
<evidence type="ECO:0000313" key="5">
    <source>
        <dbReference type="EMBL" id="BBL03831.1"/>
    </source>
</evidence>
<dbReference type="GeneID" id="78341862"/>
<keyword evidence="2" id="KW-0238">DNA-binding</keyword>
<dbReference type="GO" id="GO:0003700">
    <property type="term" value="F:DNA-binding transcription factor activity"/>
    <property type="evidence" value="ECO:0007669"/>
    <property type="project" value="InterPro"/>
</dbReference>
<feature type="domain" description="HTH araC/xylS-type" evidence="4">
    <location>
        <begin position="181"/>
        <end position="277"/>
    </location>
</feature>
<evidence type="ECO:0000313" key="6">
    <source>
        <dbReference type="Proteomes" id="UP000318946"/>
    </source>
</evidence>
<dbReference type="GO" id="GO:0043565">
    <property type="term" value="F:sequence-specific DNA binding"/>
    <property type="evidence" value="ECO:0007669"/>
    <property type="project" value="InterPro"/>
</dbReference>
<keyword evidence="6" id="KW-1185">Reference proteome</keyword>
<organism evidence="5 6">
    <name type="scientific">Alistipes communis</name>
    <dbReference type="NCBI Taxonomy" id="2585118"/>
    <lineage>
        <taxon>Bacteria</taxon>
        <taxon>Pseudomonadati</taxon>
        <taxon>Bacteroidota</taxon>
        <taxon>Bacteroidia</taxon>
        <taxon>Bacteroidales</taxon>
        <taxon>Rikenellaceae</taxon>
        <taxon>Alistipes</taxon>
    </lineage>
</organism>
<evidence type="ECO:0000256" key="3">
    <source>
        <dbReference type="ARBA" id="ARBA00023163"/>
    </source>
</evidence>
<dbReference type="Pfam" id="PF22200">
    <property type="entry name" value="ExsA_N"/>
    <property type="match status" value="1"/>
</dbReference>
<name>A0A4Y1WRY8_9BACT</name>
<dbReference type="InterPro" id="IPR009057">
    <property type="entry name" value="Homeodomain-like_sf"/>
</dbReference>
<evidence type="ECO:0000259" key="4">
    <source>
        <dbReference type="PROSITE" id="PS01124"/>
    </source>
</evidence>
<dbReference type="SUPFAM" id="SSF51182">
    <property type="entry name" value="RmlC-like cupins"/>
    <property type="match status" value="1"/>
</dbReference>
<accession>A0A4Y1WRY8</accession>
<dbReference type="Proteomes" id="UP000318946">
    <property type="component" value="Chromosome"/>
</dbReference>
<dbReference type="Gene3D" id="1.10.10.60">
    <property type="entry name" value="Homeodomain-like"/>
    <property type="match status" value="1"/>
</dbReference>
<dbReference type="Pfam" id="PF12833">
    <property type="entry name" value="HTH_18"/>
    <property type="match status" value="1"/>
</dbReference>
<dbReference type="InterPro" id="IPR011051">
    <property type="entry name" value="RmlC_Cupin_sf"/>
</dbReference>
<dbReference type="KEGG" id="acou:A5CBH24_11440"/>
<dbReference type="OrthoDB" id="4480133at2"/>
<keyword evidence="1" id="KW-0805">Transcription regulation</keyword>